<feature type="region of interest" description="Disordered" evidence="2">
    <location>
        <begin position="885"/>
        <end position="930"/>
    </location>
</feature>
<sequence>MKNSLFTFRYLSVSLGVLVASATADTWLPTETVIQTTTNYSLGNSTDVAFSDSGDYAAFISCAENISGESQPRCDVYRKHLETGALDLISKMHPDLTSISYSGSEKPFISGDGRFVVFQSRSDDLIALGGTTYSDIYLWDAESDEVELISVATDGLKGDSDSYAASVSDDGNLVVFASFATTLDATQNDTNGYADIFLRDRVAGTTTRISLGEGSAEGNGDSEAPMISGDGRFISFHSSASNLLNETDVNGGYSDIYRYNIETGAIELVSVSSLGFQDSNDSSFSAVISDDGNVIAFISDAELDGLDNDWVNDVYVRNMSESTTQLVSVTNSGNNDDGYLGYDYRLALSSDGSKVAFSYYDWNGTFNLSSEYEYENAYLRDLTTQSTTLLSKHTTDDLNYFDRVSNVALSGDGSIAGFQSESAHLIPDFTDTDNYEDVFAVLIATEEVSKLSAPMSLGSFDDVDSLAISDSGQFVLFKTDDRLLSEKGDSYYDELFIYNRQDKSIQQIRLGLREADANGGYQEVFDISDDGNVIVFSSSATNIHIDDVTYDQDIYRYQLDTQELTLVTLAANGTAADDSSYNPSVSSDGRFIAFESVASNLTNHDVSSWYSNVYLYDHESNEITLVSKQQPYWEEQSWGSSVNPKISGNGKYIVYASNDEAVWGFTAYYEQIVLYDVEAQSNTVISRQGDNLGDDSSYNPDISYDGKIVVYTTTATNIIEGFGSYWTPYIVKVDVGTLDATAVSVDADGNALDIINWGTISGNGEVVAFNYDAGSNLALAVKDLTTGTLHIVSEDIGEDDYKYYLFQPQINWDGSVIAYGSKNNDVGDVAGTYIQAYLATTDADGDGLPNAWETGYGFDPYYPHDPMSDIDGDGVTDIEEFYLGTSPREADSDGDGRSDGEDAFPTDPTEWQDTDGDGIGDNSELPVRADVDGDGRADIVWRNASNTRGWNFLWSMAGTELRYPRPQAISVVQGENWQLYLGDFSGDGKSDLFWRDPAQFGGMNYLYLMDGANVTARSRMPNVSSTFTLSNIDDLDGDGKDDIIWINQERNSLAFWFMNGTNKAYRVSDPLAGYTLAGTADVKADGAADMIMRSGNAVSIWSLADTQGGLTKLSSDAVAPGAWRLAGTGDLDGDGTDDLIWRNTVDGRTSVYFMQDGMVASSEALLQVATAWSLAKVEDFNGDGKVDFMWRNESQGGRIIIHLMDGTERIASGVVKTVGGRWFMAQ</sequence>
<evidence type="ECO:0000256" key="2">
    <source>
        <dbReference type="SAM" id="MobiDB-lite"/>
    </source>
</evidence>
<dbReference type="SUPFAM" id="SSF82171">
    <property type="entry name" value="DPP6 N-terminal domain-like"/>
    <property type="match status" value="2"/>
</dbReference>
<dbReference type="InterPro" id="IPR011042">
    <property type="entry name" value="6-blade_b-propeller_TolB-like"/>
</dbReference>
<evidence type="ECO:0000256" key="1">
    <source>
        <dbReference type="ARBA" id="ARBA00022729"/>
    </source>
</evidence>
<keyword evidence="5" id="KW-1185">Reference proteome</keyword>
<evidence type="ECO:0000313" key="4">
    <source>
        <dbReference type="EMBL" id="MCU7554448.1"/>
    </source>
</evidence>
<dbReference type="InterPro" id="IPR028994">
    <property type="entry name" value="Integrin_alpha_N"/>
</dbReference>
<organism evidence="4 5">
    <name type="scientific">Alteromonas salexigens</name>
    <dbReference type="NCBI Taxonomy" id="2982530"/>
    <lineage>
        <taxon>Bacteria</taxon>
        <taxon>Pseudomonadati</taxon>
        <taxon>Pseudomonadota</taxon>
        <taxon>Gammaproteobacteria</taxon>
        <taxon>Alteromonadales</taxon>
        <taxon>Alteromonadaceae</taxon>
        <taxon>Alteromonas/Salinimonas group</taxon>
        <taxon>Alteromonas</taxon>
    </lineage>
</organism>
<feature type="signal peptide" evidence="3">
    <location>
        <begin position="1"/>
        <end position="24"/>
    </location>
</feature>
<name>A0ABT2VMA4_9ALTE</name>
<gene>
    <name evidence="4" type="ORF">OCL06_07545</name>
</gene>
<accession>A0ABT2VMA4</accession>
<dbReference type="Pfam" id="PF13517">
    <property type="entry name" value="FG-GAP_3"/>
    <property type="match status" value="2"/>
</dbReference>
<dbReference type="Proteomes" id="UP001209257">
    <property type="component" value="Unassembled WGS sequence"/>
</dbReference>
<dbReference type="InterPro" id="IPR011659">
    <property type="entry name" value="WD40"/>
</dbReference>
<dbReference type="Pfam" id="PF07676">
    <property type="entry name" value="PD40"/>
    <property type="match status" value="1"/>
</dbReference>
<dbReference type="SUPFAM" id="SSF69318">
    <property type="entry name" value="Integrin alpha N-terminal domain"/>
    <property type="match status" value="2"/>
</dbReference>
<dbReference type="RefSeq" id="WP_262993152.1">
    <property type="nucleotide sequence ID" value="NZ_JAOTJC010000007.1"/>
</dbReference>
<dbReference type="EMBL" id="JAOTJC010000007">
    <property type="protein sequence ID" value="MCU7554448.1"/>
    <property type="molecule type" value="Genomic_DNA"/>
</dbReference>
<comment type="caution">
    <text evidence="4">The sequence shown here is derived from an EMBL/GenBank/DDBJ whole genome shotgun (WGS) entry which is preliminary data.</text>
</comment>
<protein>
    <submittedName>
        <fullName evidence="4">FG-GAP-like repeat-containing protein</fullName>
    </submittedName>
</protein>
<evidence type="ECO:0000313" key="5">
    <source>
        <dbReference type="Proteomes" id="UP001209257"/>
    </source>
</evidence>
<keyword evidence="1 3" id="KW-0732">Signal</keyword>
<dbReference type="Gene3D" id="2.120.10.30">
    <property type="entry name" value="TolB, C-terminal domain"/>
    <property type="match status" value="2"/>
</dbReference>
<dbReference type="InterPro" id="IPR028974">
    <property type="entry name" value="TSP_type-3_rpt"/>
</dbReference>
<reference evidence="5" key="1">
    <citation type="submission" date="2023-07" db="EMBL/GenBank/DDBJ databases">
        <title>Study on multiphase classification of strain Alteromonas salexigens isolated from the Yellow Sea.</title>
        <authorList>
            <person name="Sun L."/>
        </authorList>
    </citation>
    <scope>NUCLEOTIDE SEQUENCE [LARGE SCALE GENOMIC DNA]</scope>
    <source>
        <strain evidence="5">ASW11-19</strain>
    </source>
</reference>
<evidence type="ECO:0000256" key="3">
    <source>
        <dbReference type="SAM" id="SignalP"/>
    </source>
</evidence>
<feature type="chain" id="PRO_5047056929" evidence="3">
    <location>
        <begin position="25"/>
        <end position="1226"/>
    </location>
</feature>
<dbReference type="InterPro" id="IPR013517">
    <property type="entry name" value="FG-GAP"/>
</dbReference>
<dbReference type="Gene3D" id="2.130.10.130">
    <property type="entry name" value="Integrin alpha, N-terminal"/>
    <property type="match status" value="2"/>
</dbReference>
<feature type="compositionally biased region" description="Basic and acidic residues" evidence="2">
    <location>
        <begin position="888"/>
        <end position="900"/>
    </location>
</feature>
<dbReference type="PANTHER" id="PTHR46580">
    <property type="entry name" value="SENSOR KINASE-RELATED"/>
    <property type="match status" value="1"/>
</dbReference>
<dbReference type="Gene3D" id="4.10.1080.10">
    <property type="entry name" value="TSP type-3 repeat"/>
    <property type="match status" value="1"/>
</dbReference>
<proteinExistence type="predicted"/>
<dbReference type="PANTHER" id="PTHR46580:SF4">
    <property type="entry name" value="ATP_GTP-BINDING PROTEIN"/>
    <property type="match status" value="1"/>
</dbReference>